<evidence type="ECO:0000256" key="1">
    <source>
        <dbReference type="SAM" id="Phobius"/>
    </source>
</evidence>
<sequence>MSEPDLAVAVAELRLVVVTGLTEIRGELALIRQHNVQSERRVDGLASELDTTKALLDTTREQLGELRRTAVTKDEATERNRRQLTISGLMLTAATVVIAIISLVKGG</sequence>
<keyword evidence="1" id="KW-1133">Transmembrane helix</keyword>
<reference evidence="2 3" key="1">
    <citation type="submission" date="2024-10" db="EMBL/GenBank/DDBJ databases">
        <title>The Natural Products Discovery Center: Release of the First 8490 Sequenced Strains for Exploring Actinobacteria Biosynthetic Diversity.</title>
        <authorList>
            <person name="Kalkreuter E."/>
            <person name="Kautsar S.A."/>
            <person name="Yang D."/>
            <person name="Bader C.D."/>
            <person name="Teijaro C.N."/>
            <person name="Fluegel L."/>
            <person name="Davis C.M."/>
            <person name="Simpson J.R."/>
            <person name="Lauterbach L."/>
            <person name="Steele A.D."/>
            <person name="Gui C."/>
            <person name="Meng S."/>
            <person name="Li G."/>
            <person name="Viehrig K."/>
            <person name="Ye F."/>
            <person name="Su P."/>
            <person name="Kiefer A.F."/>
            <person name="Nichols A."/>
            <person name="Cepeda A.J."/>
            <person name="Yan W."/>
            <person name="Fan B."/>
            <person name="Jiang Y."/>
            <person name="Adhikari A."/>
            <person name="Zheng C.-J."/>
            <person name="Schuster L."/>
            <person name="Cowan T.M."/>
            <person name="Smanski M.J."/>
            <person name="Chevrette M.G."/>
            <person name="De Carvalho L.P.S."/>
            <person name="Shen B."/>
        </authorList>
    </citation>
    <scope>NUCLEOTIDE SEQUENCE [LARGE SCALE GENOMIC DNA]</scope>
    <source>
        <strain evidence="2 3">NPDC002173</strain>
    </source>
</reference>
<dbReference type="Proteomes" id="UP001602013">
    <property type="component" value="Unassembled WGS sequence"/>
</dbReference>
<proteinExistence type="predicted"/>
<name>A0ABW6T363_9ACTN</name>
<comment type="caution">
    <text evidence="2">The sequence shown here is derived from an EMBL/GenBank/DDBJ whole genome shotgun (WGS) entry which is preliminary data.</text>
</comment>
<accession>A0ABW6T363</accession>
<keyword evidence="1" id="KW-0812">Transmembrane</keyword>
<dbReference type="RefSeq" id="WP_387417843.1">
    <property type="nucleotide sequence ID" value="NZ_JBIASD010000052.1"/>
</dbReference>
<evidence type="ECO:0000313" key="3">
    <source>
        <dbReference type="Proteomes" id="UP001602013"/>
    </source>
</evidence>
<feature type="transmembrane region" description="Helical" evidence="1">
    <location>
        <begin position="84"/>
        <end position="104"/>
    </location>
</feature>
<keyword evidence="3" id="KW-1185">Reference proteome</keyword>
<dbReference type="EMBL" id="JBIASD010000052">
    <property type="protein sequence ID" value="MFF3671676.1"/>
    <property type="molecule type" value="Genomic_DNA"/>
</dbReference>
<evidence type="ECO:0000313" key="2">
    <source>
        <dbReference type="EMBL" id="MFF3671676.1"/>
    </source>
</evidence>
<organism evidence="2 3">
    <name type="scientific">Microtetraspora malaysiensis</name>
    <dbReference type="NCBI Taxonomy" id="161358"/>
    <lineage>
        <taxon>Bacteria</taxon>
        <taxon>Bacillati</taxon>
        <taxon>Actinomycetota</taxon>
        <taxon>Actinomycetes</taxon>
        <taxon>Streptosporangiales</taxon>
        <taxon>Streptosporangiaceae</taxon>
        <taxon>Microtetraspora</taxon>
    </lineage>
</organism>
<gene>
    <name evidence="2" type="ORF">ACFYXI_39445</name>
</gene>
<protein>
    <submittedName>
        <fullName evidence="2">Uncharacterized protein</fullName>
    </submittedName>
</protein>
<keyword evidence="1" id="KW-0472">Membrane</keyword>